<dbReference type="InterPro" id="IPR036691">
    <property type="entry name" value="Endo/exonu/phosph_ase_sf"/>
</dbReference>
<keyword evidence="3" id="KW-0269">Exonuclease</keyword>
<dbReference type="Proteomes" id="UP000249819">
    <property type="component" value="Unassembled WGS sequence"/>
</dbReference>
<dbReference type="EMBL" id="QLMA01000002">
    <property type="protein sequence ID" value="RAJ85970.1"/>
    <property type="molecule type" value="Genomic_DNA"/>
</dbReference>
<protein>
    <submittedName>
        <fullName evidence="3">Endonuclease/exonuclease/phosphatase family metal-dependent hydrolase</fullName>
    </submittedName>
</protein>
<gene>
    <name evidence="3" type="ORF">CLV59_102677</name>
</gene>
<dbReference type="PANTHER" id="PTHR12121">
    <property type="entry name" value="CARBON CATABOLITE REPRESSOR PROTEIN 4"/>
    <property type="match status" value="1"/>
</dbReference>
<keyword evidence="3" id="KW-0540">Nuclease</keyword>
<dbReference type="RefSeq" id="WP_111591587.1">
    <property type="nucleotide sequence ID" value="NZ_QLMA01000002.1"/>
</dbReference>
<evidence type="ECO:0000259" key="2">
    <source>
        <dbReference type="Pfam" id="PF03372"/>
    </source>
</evidence>
<dbReference type="PANTHER" id="PTHR12121:SF36">
    <property type="entry name" value="ENDONUCLEASE_EXONUCLEASE_PHOSPHATASE DOMAIN-CONTAINING PROTEIN"/>
    <property type="match status" value="1"/>
</dbReference>
<dbReference type="OrthoDB" id="9793162at2"/>
<dbReference type="SUPFAM" id="SSF56219">
    <property type="entry name" value="DNase I-like"/>
    <property type="match status" value="1"/>
</dbReference>
<dbReference type="AlphaFoldDB" id="A0A327W7H1"/>
<dbReference type="GO" id="GO:0000175">
    <property type="term" value="F:3'-5'-RNA exonuclease activity"/>
    <property type="evidence" value="ECO:0007669"/>
    <property type="project" value="TreeGrafter"/>
</dbReference>
<reference evidence="3 4" key="1">
    <citation type="submission" date="2018-06" db="EMBL/GenBank/DDBJ databases">
        <title>Genomic Encyclopedia of Archaeal and Bacterial Type Strains, Phase II (KMG-II): from individual species to whole genera.</title>
        <authorList>
            <person name="Goeker M."/>
        </authorList>
    </citation>
    <scope>NUCLEOTIDE SEQUENCE [LARGE SCALE GENOMIC DNA]</scope>
    <source>
        <strain evidence="3 4">DSM 29821</strain>
    </source>
</reference>
<feature type="signal peptide" evidence="1">
    <location>
        <begin position="1"/>
        <end position="21"/>
    </location>
</feature>
<comment type="caution">
    <text evidence="3">The sequence shown here is derived from an EMBL/GenBank/DDBJ whole genome shotgun (WGS) entry which is preliminary data.</text>
</comment>
<accession>A0A327W7H1</accession>
<evidence type="ECO:0000313" key="3">
    <source>
        <dbReference type="EMBL" id="RAJ85970.1"/>
    </source>
</evidence>
<feature type="chain" id="PRO_5016327731" evidence="1">
    <location>
        <begin position="22"/>
        <end position="283"/>
    </location>
</feature>
<dbReference type="Gene3D" id="3.60.10.10">
    <property type="entry name" value="Endonuclease/exonuclease/phosphatase"/>
    <property type="match status" value="1"/>
</dbReference>
<dbReference type="InterPro" id="IPR050410">
    <property type="entry name" value="CCR4/nocturin_mRNA_transcr"/>
</dbReference>
<dbReference type="CDD" id="cd09083">
    <property type="entry name" value="EEP-1"/>
    <property type="match status" value="1"/>
</dbReference>
<evidence type="ECO:0000256" key="1">
    <source>
        <dbReference type="SAM" id="SignalP"/>
    </source>
</evidence>
<feature type="domain" description="Endonuclease/exonuclease/phosphatase" evidence="2">
    <location>
        <begin position="26"/>
        <end position="273"/>
    </location>
</feature>
<keyword evidence="3" id="KW-0255">Endonuclease</keyword>
<keyword evidence="1" id="KW-0732">Signal</keyword>
<dbReference type="Pfam" id="PF03372">
    <property type="entry name" value="Exo_endo_phos"/>
    <property type="match status" value="1"/>
</dbReference>
<organism evidence="3 4">
    <name type="scientific">Chitinophaga dinghuensis</name>
    <dbReference type="NCBI Taxonomy" id="1539050"/>
    <lineage>
        <taxon>Bacteria</taxon>
        <taxon>Pseudomonadati</taxon>
        <taxon>Bacteroidota</taxon>
        <taxon>Chitinophagia</taxon>
        <taxon>Chitinophagales</taxon>
        <taxon>Chitinophagaceae</taxon>
        <taxon>Chitinophaga</taxon>
    </lineage>
</organism>
<sequence length="283" mass="31738">MKKAVSLVLLLLAGVMVFAQAPLHVMTFNIRMNTPNDSLNAWPHRKDKLASTVQFYNISTLGVQEALDDQMQDLHRLLPGYKSIGVGRDDGKTKGEYSAIFYDVNRLQLLDQQTFWLSESPTVPGSKGWDAAITRIVTWGKFKDKQTGKVFYHFNTHFDHMGKIARRESAKLLLQKVHDIAGKTPVIITGDFNATPDDEPIRVVTDVNNALHFTDSKAVSKTPHYGPVGTFNGWQAGEMEPAPIDYIFLKGNFEVLKHATISETWGGRYASDHFSVFTVINIK</sequence>
<proteinExistence type="predicted"/>
<keyword evidence="4" id="KW-1185">Reference proteome</keyword>
<dbReference type="GO" id="GO:0004519">
    <property type="term" value="F:endonuclease activity"/>
    <property type="evidence" value="ECO:0007669"/>
    <property type="project" value="UniProtKB-KW"/>
</dbReference>
<name>A0A327W7H1_9BACT</name>
<dbReference type="InterPro" id="IPR005135">
    <property type="entry name" value="Endo/exonuclease/phosphatase"/>
</dbReference>
<evidence type="ECO:0000313" key="4">
    <source>
        <dbReference type="Proteomes" id="UP000249819"/>
    </source>
</evidence>
<keyword evidence="3" id="KW-0378">Hydrolase</keyword>